<keyword evidence="9" id="KW-0739">Sodium transport</keyword>
<keyword evidence="3" id="KW-1003">Cell membrane</keyword>
<evidence type="ECO:0000313" key="13">
    <source>
        <dbReference type="Proteomes" id="UP000199163"/>
    </source>
</evidence>
<dbReference type="GO" id="GO:0005886">
    <property type="term" value="C:plasma membrane"/>
    <property type="evidence" value="ECO:0007669"/>
    <property type="project" value="UniProtKB-SubCell"/>
</dbReference>
<dbReference type="GO" id="GO:0051453">
    <property type="term" value="P:regulation of intracellular pH"/>
    <property type="evidence" value="ECO:0007669"/>
    <property type="project" value="TreeGrafter"/>
</dbReference>
<feature type="transmembrane region" description="Helical" evidence="10">
    <location>
        <begin position="54"/>
        <end position="73"/>
    </location>
</feature>
<dbReference type="STRING" id="568899.SAMN05192534_10558"/>
<dbReference type="Proteomes" id="UP000199163">
    <property type="component" value="Unassembled WGS sequence"/>
</dbReference>
<evidence type="ECO:0000256" key="1">
    <source>
        <dbReference type="ARBA" id="ARBA00004651"/>
    </source>
</evidence>
<evidence type="ECO:0000256" key="8">
    <source>
        <dbReference type="ARBA" id="ARBA00023136"/>
    </source>
</evidence>
<evidence type="ECO:0000256" key="9">
    <source>
        <dbReference type="ARBA" id="ARBA00023201"/>
    </source>
</evidence>
<accession>A0A1G8C4F4</accession>
<feature type="transmembrane region" description="Helical" evidence="10">
    <location>
        <begin position="108"/>
        <end position="127"/>
    </location>
</feature>
<name>A0A1G8C4F4_9BACI</name>
<feature type="transmembrane region" description="Helical" evidence="10">
    <location>
        <begin position="186"/>
        <end position="204"/>
    </location>
</feature>
<reference evidence="13" key="1">
    <citation type="submission" date="2016-10" db="EMBL/GenBank/DDBJ databases">
        <authorList>
            <person name="Varghese N."/>
            <person name="Submissions S."/>
        </authorList>
    </citation>
    <scope>NUCLEOTIDE SEQUENCE [LARGE SCALE GENOMIC DNA]</scope>
    <source>
        <strain evidence="13">DSM 21632</strain>
    </source>
</reference>
<sequence>MDPNKLFMIVFIGFLVFSLDKNQKKFPAPIILVASGVILAFFPFLSTLNLTKEFIFDWILPALLFISAYQFPLHQLKQKAGLIITLGTLGIFLSAILLGMLLYAVGHLLIGISLAAAMVIAALLIPTDPVTVVSILKKSSDTHHLAEVVEGESLINDGTSVVIFSLFSGYYLNSEPLHFALFTWEFIYTSLGGVLTGLVVGWVVPKGIHFIEYHAYQVWLSLLLAYGSFYAAEGLGVSGVLAVVISGLFLSKELAGNQKEKSLRRDLESFWGTIEPVLLSIIFILIGIESLDFFTTDGLLFALIGFTLSIIVRAVMLVFILKSLPLWRNTYTKSDTLLLTWGGIKGTMSLALLLGITGEAGAQDEGLLSLAFMMIMLSLMIQSVTFYPLKTKLDRTPAS</sequence>
<evidence type="ECO:0000256" key="3">
    <source>
        <dbReference type="ARBA" id="ARBA00022475"/>
    </source>
</evidence>
<dbReference type="AlphaFoldDB" id="A0A1G8C4F4"/>
<comment type="subcellular location">
    <subcellularLocation>
        <location evidence="1">Cell membrane</location>
        <topology evidence="1">Multi-pass membrane protein</topology>
    </subcellularLocation>
</comment>
<dbReference type="InterPro" id="IPR006153">
    <property type="entry name" value="Cation/H_exchanger_TM"/>
</dbReference>
<evidence type="ECO:0000256" key="5">
    <source>
        <dbReference type="ARBA" id="ARBA00022989"/>
    </source>
</evidence>
<evidence type="ECO:0000259" key="11">
    <source>
        <dbReference type="Pfam" id="PF00999"/>
    </source>
</evidence>
<dbReference type="GO" id="GO:0098719">
    <property type="term" value="P:sodium ion import across plasma membrane"/>
    <property type="evidence" value="ECO:0007669"/>
    <property type="project" value="TreeGrafter"/>
</dbReference>
<dbReference type="Gene3D" id="6.10.140.1330">
    <property type="match status" value="1"/>
</dbReference>
<dbReference type="GO" id="GO:0015385">
    <property type="term" value="F:sodium:proton antiporter activity"/>
    <property type="evidence" value="ECO:0007669"/>
    <property type="project" value="InterPro"/>
</dbReference>
<dbReference type="GO" id="GO:0015386">
    <property type="term" value="F:potassium:proton antiporter activity"/>
    <property type="evidence" value="ECO:0007669"/>
    <property type="project" value="TreeGrafter"/>
</dbReference>
<dbReference type="Pfam" id="PF00999">
    <property type="entry name" value="Na_H_Exchanger"/>
    <property type="match status" value="1"/>
</dbReference>
<feature type="transmembrane region" description="Helical" evidence="10">
    <location>
        <begin position="80"/>
        <end position="102"/>
    </location>
</feature>
<feature type="transmembrane region" description="Helical" evidence="10">
    <location>
        <begin position="29"/>
        <end position="48"/>
    </location>
</feature>
<proteinExistence type="predicted"/>
<feature type="transmembrane region" description="Helical" evidence="10">
    <location>
        <begin position="300"/>
        <end position="324"/>
    </location>
</feature>
<feature type="transmembrane region" description="Helical" evidence="10">
    <location>
        <begin position="270"/>
        <end position="288"/>
    </location>
</feature>
<keyword evidence="7" id="KW-0406">Ion transport</keyword>
<keyword evidence="8 10" id="KW-0472">Membrane</keyword>
<keyword evidence="2" id="KW-0813">Transport</keyword>
<feature type="transmembrane region" description="Helical" evidence="10">
    <location>
        <begin position="224"/>
        <end position="250"/>
    </location>
</feature>
<keyword evidence="13" id="KW-1185">Reference proteome</keyword>
<gene>
    <name evidence="12" type="ORF">SAMN05192534_10558</name>
</gene>
<dbReference type="PANTHER" id="PTHR10110">
    <property type="entry name" value="SODIUM/HYDROGEN EXCHANGER"/>
    <property type="match status" value="1"/>
</dbReference>
<dbReference type="InterPro" id="IPR018422">
    <property type="entry name" value="Cation/H_exchanger_CPA1"/>
</dbReference>
<evidence type="ECO:0000256" key="7">
    <source>
        <dbReference type="ARBA" id="ARBA00023065"/>
    </source>
</evidence>
<dbReference type="EMBL" id="FNDK01000005">
    <property type="protein sequence ID" value="SDH40243.1"/>
    <property type="molecule type" value="Genomic_DNA"/>
</dbReference>
<evidence type="ECO:0000256" key="2">
    <source>
        <dbReference type="ARBA" id="ARBA00022448"/>
    </source>
</evidence>
<keyword evidence="5 10" id="KW-1133">Transmembrane helix</keyword>
<feature type="transmembrane region" description="Helical" evidence="10">
    <location>
        <begin position="336"/>
        <end position="356"/>
    </location>
</feature>
<dbReference type="OrthoDB" id="9809206at2"/>
<feature type="transmembrane region" description="Helical" evidence="10">
    <location>
        <begin position="6"/>
        <end position="22"/>
    </location>
</feature>
<feature type="transmembrane region" description="Helical" evidence="10">
    <location>
        <begin position="368"/>
        <end position="389"/>
    </location>
</feature>
<dbReference type="RefSeq" id="WP_091272136.1">
    <property type="nucleotide sequence ID" value="NZ_FNDK01000005.1"/>
</dbReference>
<feature type="domain" description="Cation/H+ exchanger transmembrane" evidence="11">
    <location>
        <begin position="23"/>
        <end position="389"/>
    </location>
</feature>
<evidence type="ECO:0000256" key="10">
    <source>
        <dbReference type="SAM" id="Phobius"/>
    </source>
</evidence>
<evidence type="ECO:0000256" key="6">
    <source>
        <dbReference type="ARBA" id="ARBA00023053"/>
    </source>
</evidence>
<protein>
    <submittedName>
        <fullName evidence="12">Sodium/proton antiporter, CPA1 family</fullName>
    </submittedName>
</protein>
<keyword evidence="4 10" id="KW-0812">Transmembrane</keyword>
<keyword evidence="6" id="KW-0915">Sodium</keyword>
<dbReference type="PANTHER" id="PTHR10110:SF86">
    <property type="entry name" value="SODIUM_HYDROGEN EXCHANGER 7"/>
    <property type="match status" value="1"/>
</dbReference>
<evidence type="ECO:0000256" key="4">
    <source>
        <dbReference type="ARBA" id="ARBA00022692"/>
    </source>
</evidence>
<evidence type="ECO:0000313" key="12">
    <source>
        <dbReference type="EMBL" id="SDH40243.1"/>
    </source>
</evidence>
<organism evidence="12 13">
    <name type="scientific">Alteribacillus persepolensis</name>
    <dbReference type="NCBI Taxonomy" id="568899"/>
    <lineage>
        <taxon>Bacteria</taxon>
        <taxon>Bacillati</taxon>
        <taxon>Bacillota</taxon>
        <taxon>Bacilli</taxon>
        <taxon>Bacillales</taxon>
        <taxon>Bacillaceae</taxon>
        <taxon>Alteribacillus</taxon>
    </lineage>
</organism>